<evidence type="ECO:0000313" key="4">
    <source>
        <dbReference type="EMBL" id="OQD87304.1"/>
    </source>
</evidence>
<sequence length="509" mass="56989">MLFPFMEIMFVGLTLWSQWFPIPGISDPQESLLRRSIGSLRLTLDVGAIYVLVDGPGYATPTGVSSTDVICRPSRVYSLPRLPTPSPVPILTRAYGRLTASRPKECMVYLAPSLRLKNTSLIDWMTAFFIFLQFVLLDLLSSKLPLLLWLLYHITYVHWHVTFLITLIDFIAHTLRYLCDRTGFFVYIFIGQPQIARMHFVVDRSLSVYELTDLLIAGPNEANLDPNFDARTISMNLLVSVLSQAEDIWIHREVLKYIQCKEVEAMFGQFQELDCIRNGPIDPVTNVTPQSLVSLAARNSSDVNQETEYPDPDHLPARLWALAPWHPKHLSPFMVSHLVGALLASWKEGNKDMGISGAPVDVPRSSDTAFEMEKGHSDTDDDDVSTLVRPKRKNRLSQRTRRRHGKQAARRREEELAQTPAECTGTVSSSSGPSLPSPLASTPLVALAPALFSSPEETHQQNSGPPSLTPVPEKSDTNLTMDSDSTLARAATNSTDELHVPLTRRLRRH</sequence>
<name>A0A1V6QDM4_9EURO</name>
<keyword evidence="5" id="KW-1185">Reference proteome</keyword>
<protein>
    <submittedName>
        <fullName evidence="4">Uncharacterized protein</fullName>
    </submittedName>
</protein>
<dbReference type="EMBL" id="MDYN01000006">
    <property type="protein sequence ID" value="OQD87304.1"/>
    <property type="molecule type" value="Genomic_DNA"/>
</dbReference>
<reference evidence="5" key="1">
    <citation type="journal article" date="2017" name="Nat. Microbiol.">
        <title>Global analysis of biosynthetic gene clusters reveals vast potential of secondary metabolite production in Penicillium species.</title>
        <authorList>
            <person name="Nielsen J.C."/>
            <person name="Grijseels S."/>
            <person name="Prigent S."/>
            <person name="Ji B."/>
            <person name="Dainat J."/>
            <person name="Nielsen K.F."/>
            <person name="Frisvad J.C."/>
            <person name="Workman M."/>
            <person name="Nielsen J."/>
        </authorList>
    </citation>
    <scope>NUCLEOTIDE SEQUENCE [LARGE SCALE GENOMIC DNA]</scope>
    <source>
        <strain evidence="5">IBT 31811</strain>
    </source>
</reference>
<feature type="chain" id="PRO_5012867610" evidence="3">
    <location>
        <begin position="17"/>
        <end position="509"/>
    </location>
</feature>
<accession>A0A1V6QDM4</accession>
<keyword evidence="2" id="KW-0472">Membrane</keyword>
<evidence type="ECO:0000256" key="1">
    <source>
        <dbReference type="SAM" id="MobiDB-lite"/>
    </source>
</evidence>
<feature type="transmembrane region" description="Helical" evidence="2">
    <location>
        <begin position="146"/>
        <end position="172"/>
    </location>
</feature>
<dbReference type="Proteomes" id="UP000191672">
    <property type="component" value="Unassembled WGS sequence"/>
</dbReference>
<keyword evidence="3" id="KW-0732">Signal</keyword>
<comment type="caution">
    <text evidence="4">The sequence shown here is derived from an EMBL/GenBank/DDBJ whole genome shotgun (WGS) entry which is preliminary data.</text>
</comment>
<dbReference type="AlphaFoldDB" id="A0A1V6QDM4"/>
<evidence type="ECO:0000313" key="5">
    <source>
        <dbReference type="Proteomes" id="UP000191672"/>
    </source>
</evidence>
<keyword evidence="2" id="KW-0812">Transmembrane</keyword>
<feature type="region of interest" description="Disordered" evidence="1">
    <location>
        <begin position="370"/>
        <end position="441"/>
    </location>
</feature>
<feature type="signal peptide" evidence="3">
    <location>
        <begin position="1"/>
        <end position="16"/>
    </location>
</feature>
<organism evidence="4 5">
    <name type="scientific">Penicillium antarcticum</name>
    <dbReference type="NCBI Taxonomy" id="416450"/>
    <lineage>
        <taxon>Eukaryota</taxon>
        <taxon>Fungi</taxon>
        <taxon>Dikarya</taxon>
        <taxon>Ascomycota</taxon>
        <taxon>Pezizomycotina</taxon>
        <taxon>Eurotiomycetes</taxon>
        <taxon>Eurotiomycetidae</taxon>
        <taxon>Eurotiales</taxon>
        <taxon>Aspergillaceae</taxon>
        <taxon>Penicillium</taxon>
    </lineage>
</organism>
<gene>
    <name evidence="4" type="ORF">PENANT_c006G05139</name>
</gene>
<dbReference type="STRING" id="416450.A0A1V6QDM4"/>
<feature type="compositionally biased region" description="Polar residues" evidence="1">
    <location>
        <begin position="477"/>
        <end position="495"/>
    </location>
</feature>
<evidence type="ECO:0000256" key="3">
    <source>
        <dbReference type="SAM" id="SignalP"/>
    </source>
</evidence>
<feature type="compositionally biased region" description="Low complexity" evidence="1">
    <location>
        <begin position="425"/>
        <end position="441"/>
    </location>
</feature>
<proteinExistence type="predicted"/>
<keyword evidence="2" id="KW-1133">Transmembrane helix</keyword>
<evidence type="ECO:0000256" key="2">
    <source>
        <dbReference type="SAM" id="Phobius"/>
    </source>
</evidence>
<feature type="compositionally biased region" description="Basic residues" evidence="1">
    <location>
        <begin position="389"/>
        <end position="409"/>
    </location>
</feature>
<feature type="region of interest" description="Disordered" evidence="1">
    <location>
        <begin position="454"/>
        <end position="509"/>
    </location>
</feature>
<feature type="transmembrane region" description="Helical" evidence="2">
    <location>
        <begin position="121"/>
        <end position="140"/>
    </location>
</feature>